<evidence type="ECO:0000313" key="3">
    <source>
        <dbReference type="Proteomes" id="UP000177960"/>
    </source>
</evidence>
<comment type="caution">
    <text evidence="2">The sequence shown here is derived from an EMBL/GenBank/DDBJ whole genome shotgun (WGS) entry which is preliminary data.</text>
</comment>
<dbReference type="AlphaFoldDB" id="A0A1G1ZIQ7"/>
<gene>
    <name evidence="2" type="ORF">A3B92_02535</name>
</gene>
<evidence type="ECO:0000313" key="2">
    <source>
        <dbReference type="EMBL" id="OGY64385.1"/>
    </source>
</evidence>
<reference evidence="2 3" key="1">
    <citation type="journal article" date="2016" name="Nat. Commun.">
        <title>Thousands of microbial genomes shed light on interconnected biogeochemical processes in an aquifer system.</title>
        <authorList>
            <person name="Anantharaman K."/>
            <person name="Brown C.T."/>
            <person name="Hug L.A."/>
            <person name="Sharon I."/>
            <person name="Castelle C.J."/>
            <person name="Probst A.J."/>
            <person name="Thomas B.C."/>
            <person name="Singh A."/>
            <person name="Wilkins M.J."/>
            <person name="Karaoz U."/>
            <person name="Brodie E.L."/>
            <person name="Williams K.H."/>
            <person name="Hubbard S.S."/>
            <person name="Banfield J.F."/>
        </authorList>
    </citation>
    <scope>NUCLEOTIDE SEQUENCE [LARGE SCALE GENOMIC DNA]</scope>
</reference>
<organism evidence="2 3">
    <name type="scientific">Candidatus Harrisonbacteria bacterium RIFCSPHIGHO2_02_FULL_42_16</name>
    <dbReference type="NCBI Taxonomy" id="1798404"/>
    <lineage>
        <taxon>Bacteria</taxon>
        <taxon>Candidatus Harrisoniibacteriota</taxon>
    </lineage>
</organism>
<feature type="transmembrane region" description="Helical" evidence="1">
    <location>
        <begin position="12"/>
        <end position="31"/>
    </location>
</feature>
<name>A0A1G1ZIQ7_9BACT</name>
<protein>
    <submittedName>
        <fullName evidence="2">Uncharacterized protein</fullName>
    </submittedName>
</protein>
<keyword evidence="1" id="KW-1133">Transmembrane helix</keyword>
<evidence type="ECO:0000256" key="1">
    <source>
        <dbReference type="SAM" id="Phobius"/>
    </source>
</evidence>
<proteinExistence type="predicted"/>
<accession>A0A1G1ZIQ7</accession>
<keyword evidence="1" id="KW-0472">Membrane</keyword>
<dbReference type="EMBL" id="MHJG01000003">
    <property type="protein sequence ID" value="OGY64385.1"/>
    <property type="molecule type" value="Genomic_DNA"/>
</dbReference>
<sequence length="122" mass="14141">MPGINPEKISVLVAFGGVFLLGVIGFIFTWFSNFRKTGLDIDSLSEAERNIYSEAQKMLDNGTNSIEFFEKFFRVDGMLRMLWISEKKGGKIVSLPIYKWLQHQLAVMRKTELKEFEKKIQK</sequence>
<dbReference type="Proteomes" id="UP000177960">
    <property type="component" value="Unassembled WGS sequence"/>
</dbReference>
<keyword evidence="1" id="KW-0812">Transmembrane</keyword>